<dbReference type="RefSeq" id="WP_046308389.1">
    <property type="nucleotide sequence ID" value="NZ_KQ034005.1"/>
</dbReference>
<dbReference type="EMBL" id="JXLG01000016">
    <property type="protein sequence ID" value="KJY59701.1"/>
    <property type="molecule type" value="Genomic_DNA"/>
</dbReference>
<keyword evidence="1" id="KW-0614">Plasmid</keyword>
<comment type="caution">
    <text evidence="1">The sequence shown here is derived from an EMBL/GenBank/DDBJ whole genome shotgun (WGS) entry which is preliminary data.</text>
</comment>
<geneLocation type="plasmid" evidence="1">
    <name>pHma11p1</name>
</geneLocation>
<organism evidence="1 2">
    <name type="scientific">Lactobacillus apis</name>
    <dbReference type="NCBI Taxonomy" id="303541"/>
    <lineage>
        <taxon>Bacteria</taxon>
        <taxon>Bacillati</taxon>
        <taxon>Bacillota</taxon>
        <taxon>Bacilli</taxon>
        <taxon>Lactobacillales</taxon>
        <taxon>Lactobacillaceae</taxon>
        <taxon>Lactobacillus</taxon>
    </lineage>
</organism>
<keyword evidence="2" id="KW-1185">Reference proteome</keyword>
<reference evidence="1 2" key="1">
    <citation type="submission" date="2015-01" db="EMBL/GenBank/DDBJ databases">
        <title>Comparative genomics of the lactic acid bacteria isolated from the honey bee gut.</title>
        <authorList>
            <person name="Ellegaard K.M."/>
            <person name="Tamarit D."/>
            <person name="Javelind E."/>
            <person name="Olofsson T."/>
            <person name="Andersson S.G."/>
            <person name="Vasquez A."/>
        </authorList>
    </citation>
    <scope>NUCLEOTIDE SEQUENCE [LARGE SCALE GENOMIC DNA]</scope>
    <source>
        <strain evidence="1 2">Hma11</strain>
        <plasmid evidence="1">pHma11p1</plasmid>
    </source>
</reference>
<sequence length="171" mass="19926">MKTKKVDRIKVAVFRAGKGLELKTIDYSAAAFQEVLHCKYLNKGCIYAEYEYEHENWPVIWTEAILSKERDVALLSERITSAIGYDISSGPYRVLNGDFIILQLKNIHFDEYLEMNKGELTDITDENYSMFKGRVDTIVTQSKNISRRMYNPALECYPTPEEEEIYFELPE</sequence>
<proteinExistence type="predicted"/>
<dbReference type="Proteomes" id="UP000033682">
    <property type="component" value="Unassembled WGS sequence"/>
</dbReference>
<dbReference type="HOGENOM" id="CLU_1560950_0_0_9"/>
<evidence type="ECO:0000313" key="2">
    <source>
        <dbReference type="Proteomes" id="UP000033682"/>
    </source>
</evidence>
<accession>A0A0F4LQ57</accession>
<dbReference type="AlphaFoldDB" id="A0A0F4LQ57"/>
<gene>
    <name evidence="1" type="ORF">JF72_15410</name>
</gene>
<dbReference type="PATRIC" id="fig|303541.3.peg.115"/>
<protein>
    <submittedName>
        <fullName evidence="1">Uncharacterized protein</fullName>
    </submittedName>
</protein>
<evidence type="ECO:0000313" key="1">
    <source>
        <dbReference type="EMBL" id="KJY59701.1"/>
    </source>
</evidence>
<name>A0A0F4LQ57_9LACO</name>